<dbReference type="InterPro" id="IPR050623">
    <property type="entry name" value="Glucan_succinyl_AcylTrfase"/>
</dbReference>
<reference evidence="3 4" key="1">
    <citation type="submission" date="2019-01" db="EMBL/GenBank/DDBJ databases">
        <title>Ktedonosporobacter rubrisoli SCAWS-G2.</title>
        <authorList>
            <person name="Huang Y."/>
            <person name="Yan B."/>
        </authorList>
    </citation>
    <scope>NUCLEOTIDE SEQUENCE [LARGE SCALE GENOMIC DNA]</scope>
    <source>
        <strain evidence="3 4">SCAWS-G2</strain>
    </source>
</reference>
<evidence type="ECO:0000256" key="1">
    <source>
        <dbReference type="SAM" id="Phobius"/>
    </source>
</evidence>
<dbReference type="EMBL" id="CP035758">
    <property type="protein sequence ID" value="QBD79735.1"/>
    <property type="molecule type" value="Genomic_DNA"/>
</dbReference>
<dbReference type="RefSeq" id="WP_129890801.1">
    <property type="nucleotide sequence ID" value="NZ_CP035758.1"/>
</dbReference>
<dbReference type="OrthoDB" id="5446016at2"/>
<feature type="domain" description="Acyltransferase 3" evidence="2">
    <location>
        <begin position="14"/>
        <end position="239"/>
    </location>
</feature>
<feature type="transmembrane region" description="Helical" evidence="1">
    <location>
        <begin position="58"/>
        <end position="79"/>
    </location>
</feature>
<keyword evidence="1" id="KW-1133">Transmembrane helix</keyword>
<dbReference type="InterPro" id="IPR002656">
    <property type="entry name" value="Acyl_transf_3_dom"/>
</dbReference>
<organism evidence="3 4">
    <name type="scientific">Ktedonosporobacter rubrisoli</name>
    <dbReference type="NCBI Taxonomy" id="2509675"/>
    <lineage>
        <taxon>Bacteria</taxon>
        <taxon>Bacillati</taxon>
        <taxon>Chloroflexota</taxon>
        <taxon>Ktedonobacteria</taxon>
        <taxon>Ktedonobacterales</taxon>
        <taxon>Ktedonosporobacteraceae</taxon>
        <taxon>Ktedonosporobacter</taxon>
    </lineage>
</organism>
<keyword evidence="1" id="KW-0812">Transmembrane</keyword>
<sequence>MNISPPGSEKKARIYYFDTLRAFLILLVLIIHSANMLVPSYNMGVGGNSPYLQYCIDFLPQWIIALFFLFAGAGTRFALRRRTAGQFIGERCRRLLIPLIGGFLLIAPLQAYFEALGQPGQPTNFLAFSASFLTHIPFSWNPQWMGAYLHHLWFLADLFLISLLLLPLCRFFQSDSGSKLLDKLTSFCEGHKGLAAFWLFLVPLALVQLGLRPAFPGYQNWADVFTWLLCYIYGYVLFATPRFAPSLPGLAKER</sequence>
<keyword evidence="4" id="KW-1185">Reference proteome</keyword>
<feature type="transmembrane region" description="Helical" evidence="1">
    <location>
        <begin position="224"/>
        <end position="244"/>
    </location>
</feature>
<dbReference type="KEGG" id="kbs:EPA93_28655"/>
<feature type="transmembrane region" description="Helical" evidence="1">
    <location>
        <begin position="95"/>
        <end position="113"/>
    </location>
</feature>
<dbReference type="PANTHER" id="PTHR36927">
    <property type="entry name" value="BLR4337 PROTEIN"/>
    <property type="match status" value="1"/>
</dbReference>
<dbReference type="GO" id="GO:0016747">
    <property type="term" value="F:acyltransferase activity, transferring groups other than amino-acyl groups"/>
    <property type="evidence" value="ECO:0007669"/>
    <property type="project" value="InterPro"/>
</dbReference>
<feature type="transmembrane region" description="Helical" evidence="1">
    <location>
        <begin position="152"/>
        <end position="172"/>
    </location>
</feature>
<evidence type="ECO:0000259" key="2">
    <source>
        <dbReference type="Pfam" id="PF01757"/>
    </source>
</evidence>
<name>A0A4P6JW82_KTERU</name>
<feature type="transmembrane region" description="Helical" evidence="1">
    <location>
        <begin position="193"/>
        <end position="212"/>
    </location>
</feature>
<keyword evidence="1" id="KW-0472">Membrane</keyword>
<protein>
    <recommendedName>
        <fullName evidence="2">Acyltransferase 3 domain-containing protein</fullName>
    </recommendedName>
</protein>
<gene>
    <name evidence="3" type="ORF">EPA93_28655</name>
</gene>
<feature type="transmembrane region" description="Helical" evidence="1">
    <location>
        <begin position="20"/>
        <end position="38"/>
    </location>
</feature>
<evidence type="ECO:0000313" key="3">
    <source>
        <dbReference type="EMBL" id="QBD79735.1"/>
    </source>
</evidence>
<dbReference type="AlphaFoldDB" id="A0A4P6JW82"/>
<dbReference type="Proteomes" id="UP000290365">
    <property type="component" value="Chromosome"/>
</dbReference>
<proteinExistence type="predicted"/>
<evidence type="ECO:0000313" key="4">
    <source>
        <dbReference type="Proteomes" id="UP000290365"/>
    </source>
</evidence>
<dbReference type="PANTHER" id="PTHR36927:SF3">
    <property type="entry name" value="GLUCANS BIOSYNTHESIS PROTEIN C"/>
    <property type="match status" value="1"/>
</dbReference>
<dbReference type="Pfam" id="PF01757">
    <property type="entry name" value="Acyl_transf_3"/>
    <property type="match status" value="1"/>
</dbReference>
<accession>A0A4P6JW82</accession>